<evidence type="ECO:0000256" key="1">
    <source>
        <dbReference type="SAM" id="MobiDB-lite"/>
    </source>
</evidence>
<protein>
    <submittedName>
        <fullName evidence="2">Uncharacterized protein</fullName>
    </submittedName>
</protein>
<organism evidence="2 3">
    <name type="scientific">Pelobates cultripes</name>
    <name type="common">Western spadefoot toad</name>
    <dbReference type="NCBI Taxonomy" id="61616"/>
    <lineage>
        <taxon>Eukaryota</taxon>
        <taxon>Metazoa</taxon>
        <taxon>Chordata</taxon>
        <taxon>Craniata</taxon>
        <taxon>Vertebrata</taxon>
        <taxon>Euteleostomi</taxon>
        <taxon>Amphibia</taxon>
        <taxon>Batrachia</taxon>
        <taxon>Anura</taxon>
        <taxon>Pelobatoidea</taxon>
        <taxon>Pelobatidae</taxon>
        <taxon>Pelobates</taxon>
    </lineage>
</organism>
<reference evidence="2" key="1">
    <citation type="submission" date="2022-03" db="EMBL/GenBank/DDBJ databases">
        <authorList>
            <person name="Alioto T."/>
            <person name="Alioto T."/>
            <person name="Gomez Garrido J."/>
        </authorList>
    </citation>
    <scope>NUCLEOTIDE SEQUENCE</scope>
</reference>
<evidence type="ECO:0000313" key="2">
    <source>
        <dbReference type="EMBL" id="CAH2302294.1"/>
    </source>
</evidence>
<feature type="compositionally biased region" description="Polar residues" evidence="1">
    <location>
        <begin position="88"/>
        <end position="98"/>
    </location>
</feature>
<gene>
    <name evidence="2" type="ORF">PECUL_23A033704</name>
</gene>
<proteinExistence type="predicted"/>
<sequence>MLQKVAQVTAIGRNGKGVQYSRKLPHQWCPSWAQVEHHFYGSHQSKRGLTPVPEGGGEMRHSRQGTRPSYNRGRVTDGKSSPPRDPNLPQSNRTSIRSSRVIAPVDDVPTIWPGIIAGTMTG</sequence>
<evidence type="ECO:0000313" key="3">
    <source>
        <dbReference type="Proteomes" id="UP001295444"/>
    </source>
</evidence>
<accession>A0AAD1WFE6</accession>
<dbReference type="EMBL" id="OW240917">
    <property type="protein sequence ID" value="CAH2302294.1"/>
    <property type="molecule type" value="Genomic_DNA"/>
</dbReference>
<dbReference type="AlphaFoldDB" id="A0AAD1WFE6"/>
<feature type="region of interest" description="Disordered" evidence="1">
    <location>
        <begin position="43"/>
        <end position="103"/>
    </location>
</feature>
<name>A0AAD1WFE6_PELCU</name>
<keyword evidence="3" id="KW-1185">Reference proteome</keyword>
<dbReference type="Proteomes" id="UP001295444">
    <property type="component" value="Chromosome 06"/>
</dbReference>